<dbReference type="SUPFAM" id="SSF52833">
    <property type="entry name" value="Thioredoxin-like"/>
    <property type="match status" value="1"/>
</dbReference>
<organism evidence="3 5">
    <name type="scientific">Methylovulum psychrotolerans</name>
    <dbReference type="NCBI Taxonomy" id="1704499"/>
    <lineage>
        <taxon>Bacteria</taxon>
        <taxon>Pseudomonadati</taxon>
        <taxon>Pseudomonadota</taxon>
        <taxon>Gammaproteobacteria</taxon>
        <taxon>Methylococcales</taxon>
        <taxon>Methylococcaceae</taxon>
        <taxon>Methylovulum</taxon>
    </lineage>
</organism>
<dbReference type="OrthoDB" id="5432555at2"/>
<dbReference type="CDD" id="cd03033">
    <property type="entry name" value="ArsC_15kD"/>
    <property type="match status" value="1"/>
</dbReference>
<evidence type="ECO:0000313" key="4">
    <source>
        <dbReference type="EMBL" id="POZ50468.1"/>
    </source>
</evidence>
<dbReference type="AlphaFoldDB" id="A0A1Z4C133"/>
<proteinExistence type="inferred from homology"/>
<keyword evidence="5" id="KW-1185">Reference proteome</keyword>
<dbReference type="InterPro" id="IPR036249">
    <property type="entry name" value="Thioredoxin-like_sf"/>
</dbReference>
<comment type="similarity">
    <text evidence="1 2">Belongs to the ArsC family.</text>
</comment>
<protein>
    <submittedName>
        <fullName evidence="3">Nitrogenase-associated protein</fullName>
    </submittedName>
</protein>
<dbReference type="EMBL" id="CP022129">
    <property type="protein sequence ID" value="ASF47220.1"/>
    <property type="molecule type" value="Genomic_DNA"/>
</dbReference>
<gene>
    <name evidence="4" type="ORF">AADEFJLK_03663</name>
    <name evidence="3" type="ORF">CEK71_14725</name>
</gene>
<dbReference type="Proteomes" id="UP000237423">
    <property type="component" value="Unassembled WGS sequence"/>
</dbReference>
<dbReference type="PANTHER" id="PTHR30041:SF8">
    <property type="entry name" value="PROTEIN YFFB"/>
    <property type="match status" value="1"/>
</dbReference>
<dbReference type="InterPro" id="IPR006660">
    <property type="entry name" value="Arsenate_reductase-like"/>
</dbReference>
<dbReference type="InterPro" id="IPR006503">
    <property type="entry name" value="Nase-assoc"/>
</dbReference>
<evidence type="ECO:0000313" key="5">
    <source>
        <dbReference type="Proteomes" id="UP000197019"/>
    </source>
</evidence>
<accession>A0A1Z4C133</accession>
<evidence type="ECO:0000313" key="3">
    <source>
        <dbReference type="EMBL" id="ASF47220.1"/>
    </source>
</evidence>
<dbReference type="Gene3D" id="3.40.30.10">
    <property type="entry name" value="Glutaredoxin"/>
    <property type="match status" value="1"/>
</dbReference>
<dbReference type="NCBIfam" id="TIGR01616">
    <property type="entry name" value="nitro_assoc"/>
    <property type="match status" value="1"/>
</dbReference>
<evidence type="ECO:0000256" key="1">
    <source>
        <dbReference type="ARBA" id="ARBA00007198"/>
    </source>
</evidence>
<dbReference type="Pfam" id="PF03960">
    <property type="entry name" value="ArsC"/>
    <property type="match status" value="1"/>
</dbReference>
<evidence type="ECO:0000313" key="6">
    <source>
        <dbReference type="Proteomes" id="UP000237423"/>
    </source>
</evidence>
<dbReference type="PANTHER" id="PTHR30041">
    <property type="entry name" value="ARSENATE REDUCTASE"/>
    <property type="match status" value="1"/>
</dbReference>
<evidence type="ECO:0000256" key="2">
    <source>
        <dbReference type="PROSITE-ProRule" id="PRU01282"/>
    </source>
</evidence>
<dbReference type="RefSeq" id="WP_088620092.1">
    <property type="nucleotide sequence ID" value="NZ_CP022129.1"/>
</dbReference>
<sequence length="140" mass="15275">MATVIFYEKPGCASNARQKQMLVAAGHQVIAKNLLTEAWRPETLRAFFTGLPVRDWFNYSAPAIKNREIDPGGLSGEAALAFMVAQPLLIRRPLMQVGDTLMAGFDLPKVDAWLGLASADTSQDLQSCAKTAAQPTCRHE</sequence>
<reference evidence="3 5" key="1">
    <citation type="submission" date="2017-06" db="EMBL/GenBank/DDBJ databases">
        <title>Genome Sequencing of the methanotroph Methylovulum psychrotolerants str. HV10-M2 isolated from a high-altitude environment.</title>
        <authorList>
            <person name="Mateos-Rivera A."/>
        </authorList>
    </citation>
    <scope>NUCLEOTIDE SEQUENCE [LARGE SCALE GENOMIC DNA]</scope>
    <source>
        <strain evidence="3 5">HV10_M2</strain>
    </source>
</reference>
<dbReference type="Proteomes" id="UP000197019">
    <property type="component" value="Chromosome"/>
</dbReference>
<dbReference type="KEGG" id="mpsy:CEK71_14725"/>
<name>A0A1Z4C133_9GAMM</name>
<dbReference type="PROSITE" id="PS51353">
    <property type="entry name" value="ARSC"/>
    <property type="match status" value="1"/>
</dbReference>
<reference evidence="4 6" key="2">
    <citation type="submission" date="2017-11" db="EMBL/GenBank/DDBJ databases">
        <title>Draft Genome Sequence of Methylobacter psychrotolerans Sph1T, an Obligate Methanotroph from Low-Temperature Environments.</title>
        <authorList>
            <person name="Oshkin I.Y."/>
            <person name="Miroshnikov K."/>
            <person name="Belova S.E."/>
            <person name="Korzhenkov A."/>
            <person name="Toshchakov S.V."/>
            <person name="Dedysh S.N."/>
        </authorList>
    </citation>
    <scope>NUCLEOTIDE SEQUENCE [LARGE SCALE GENOMIC DNA]</scope>
    <source>
        <strain evidence="4 6">Sph1</strain>
    </source>
</reference>
<dbReference type="EMBL" id="PGFZ01000010">
    <property type="protein sequence ID" value="POZ50468.1"/>
    <property type="molecule type" value="Genomic_DNA"/>
</dbReference>